<dbReference type="Proteomes" id="UP001054837">
    <property type="component" value="Unassembled WGS sequence"/>
</dbReference>
<organism evidence="1 2">
    <name type="scientific">Caerostris darwini</name>
    <dbReference type="NCBI Taxonomy" id="1538125"/>
    <lineage>
        <taxon>Eukaryota</taxon>
        <taxon>Metazoa</taxon>
        <taxon>Ecdysozoa</taxon>
        <taxon>Arthropoda</taxon>
        <taxon>Chelicerata</taxon>
        <taxon>Arachnida</taxon>
        <taxon>Araneae</taxon>
        <taxon>Araneomorphae</taxon>
        <taxon>Entelegynae</taxon>
        <taxon>Araneoidea</taxon>
        <taxon>Araneidae</taxon>
        <taxon>Caerostris</taxon>
    </lineage>
</organism>
<evidence type="ECO:0000313" key="1">
    <source>
        <dbReference type="EMBL" id="GIY07724.1"/>
    </source>
</evidence>
<accession>A0AAV4QFX3</accession>
<keyword evidence="2" id="KW-1185">Reference proteome</keyword>
<dbReference type="AlphaFoldDB" id="A0AAV4QFX3"/>
<dbReference type="EMBL" id="BPLQ01004381">
    <property type="protein sequence ID" value="GIY07724.1"/>
    <property type="molecule type" value="Genomic_DNA"/>
</dbReference>
<reference evidence="1 2" key="1">
    <citation type="submission" date="2021-06" db="EMBL/GenBank/DDBJ databases">
        <title>Caerostris darwini draft genome.</title>
        <authorList>
            <person name="Kono N."/>
            <person name="Arakawa K."/>
        </authorList>
    </citation>
    <scope>NUCLEOTIDE SEQUENCE [LARGE SCALE GENOMIC DNA]</scope>
</reference>
<protein>
    <submittedName>
        <fullName evidence="1">Uncharacterized protein</fullName>
    </submittedName>
</protein>
<comment type="caution">
    <text evidence="1">The sequence shown here is derived from an EMBL/GenBank/DDBJ whole genome shotgun (WGS) entry which is preliminary data.</text>
</comment>
<evidence type="ECO:0000313" key="2">
    <source>
        <dbReference type="Proteomes" id="UP001054837"/>
    </source>
</evidence>
<sequence length="84" mass="9299">MAKFRLWPCLRELSKIQVPPTNRTATDVAVQPRDAAAGFNFPWDVSPVFLLIQTSNLSNSIVTNTPSFLLVESSKELLLHQSSG</sequence>
<name>A0AAV4QFX3_9ARAC</name>
<gene>
    <name evidence="1" type="ORF">CDAR_385861</name>
</gene>
<proteinExistence type="predicted"/>